<proteinExistence type="predicted"/>
<protein>
    <submittedName>
        <fullName evidence="2">Uncharacterized protein</fullName>
    </submittedName>
</protein>
<reference evidence="2 3" key="1">
    <citation type="journal article" date="2015" name="Genome Biol. Evol.">
        <title>Phylogenomic analyses indicate that early fungi evolved digesting cell walls of algal ancestors of land plants.</title>
        <authorList>
            <person name="Chang Y."/>
            <person name="Wang S."/>
            <person name="Sekimoto S."/>
            <person name="Aerts A.L."/>
            <person name="Choi C."/>
            <person name="Clum A."/>
            <person name="LaButti K.M."/>
            <person name="Lindquist E.A."/>
            <person name="Yee Ngan C."/>
            <person name="Ohm R.A."/>
            <person name="Salamov A.A."/>
            <person name="Grigoriev I.V."/>
            <person name="Spatafora J.W."/>
            <person name="Berbee M.L."/>
        </authorList>
    </citation>
    <scope>NUCLEOTIDE SEQUENCE [LARGE SCALE GENOMIC DNA]</scope>
    <source>
        <strain evidence="2 3">JEL478</strain>
    </source>
</reference>
<feature type="region of interest" description="Disordered" evidence="1">
    <location>
        <begin position="315"/>
        <end position="338"/>
    </location>
</feature>
<gene>
    <name evidence="2" type="ORF">M427DRAFT_55363</name>
</gene>
<keyword evidence="3" id="KW-1185">Reference proteome</keyword>
<evidence type="ECO:0000313" key="2">
    <source>
        <dbReference type="EMBL" id="KXS16735.1"/>
    </source>
</evidence>
<dbReference type="Proteomes" id="UP000070544">
    <property type="component" value="Unassembled WGS sequence"/>
</dbReference>
<feature type="region of interest" description="Disordered" evidence="1">
    <location>
        <begin position="104"/>
        <end position="156"/>
    </location>
</feature>
<accession>A0A139AJZ1</accession>
<name>A0A139AJZ1_GONPJ</name>
<evidence type="ECO:0000313" key="3">
    <source>
        <dbReference type="Proteomes" id="UP000070544"/>
    </source>
</evidence>
<dbReference type="AlphaFoldDB" id="A0A139AJZ1"/>
<dbReference type="EMBL" id="KQ965751">
    <property type="protein sequence ID" value="KXS16735.1"/>
    <property type="molecule type" value="Genomic_DNA"/>
</dbReference>
<evidence type="ECO:0000256" key="1">
    <source>
        <dbReference type="SAM" id="MobiDB-lite"/>
    </source>
</evidence>
<organism evidence="2 3">
    <name type="scientific">Gonapodya prolifera (strain JEL478)</name>
    <name type="common">Monoblepharis prolifera</name>
    <dbReference type="NCBI Taxonomy" id="1344416"/>
    <lineage>
        <taxon>Eukaryota</taxon>
        <taxon>Fungi</taxon>
        <taxon>Fungi incertae sedis</taxon>
        <taxon>Chytridiomycota</taxon>
        <taxon>Chytridiomycota incertae sedis</taxon>
        <taxon>Monoblepharidomycetes</taxon>
        <taxon>Monoblepharidales</taxon>
        <taxon>Gonapodyaceae</taxon>
        <taxon>Gonapodya</taxon>
    </lineage>
</organism>
<sequence length="579" mass="63738">MAPIQRLRILHPSGSNLIIVRPEQRPWNLLDFIAFLKTRLPPALGNFRPEDMKLVVSEGESYDEFELLSTEDVRRLWASPEVALTCNVELVPGYAPERAIIGVDVPLPPRKSSPPGGRRRLPPIPDTDARRISELTLSDEEVRKPPKGNTVDNPPLASRTLPGQIAIAPPPNLQLPLEDLSSDSDSLPLSTVHSRHSIHSSVTATLSDVVNEDELTDISNVEVPTIARPKGHSLNVMTTAKDILPGMFRSRVPDAVEKGYVSIYCDVGFDNGGDVGRLVSANAHPNVGVTRAKRIDRPSATVDLSPQDTAEPEITLSISNHGPGTPPSTPHPLAPGGGTRALNVYRRLSLLNLKPTQGYSAASTTSSSVNAVPPSNGQLEEQLRIFLSGGGHYDAELMWKSEEDATFREIMGELADDRWTLQRGWGYKMVAMDSHRHLVQYIPRNTSWEKVKSRGYLQFTIIYNSSHLFHTAKRTLPTKLPDLRVPTFHTEFIEPLSSPTHGPGAGRHTEWACLYPEGRFRPPNDGSGDVHVAYVVRAAGDELGHSCKRVVEDWVRKMVGVQGDWALSAAAPKFRVWRG</sequence>
<feature type="compositionally biased region" description="Pro residues" evidence="1">
    <location>
        <begin position="324"/>
        <end position="333"/>
    </location>
</feature>